<feature type="compositionally biased region" description="Low complexity" evidence="1">
    <location>
        <begin position="11"/>
        <end position="32"/>
    </location>
</feature>
<reference evidence="2" key="2">
    <citation type="submission" date="2004-02" db="EMBL/GenBank/DDBJ databases">
        <authorList>
            <consortium name="Genoscope"/>
            <consortium name="Whitehead Institute Centre for Genome Research"/>
        </authorList>
    </citation>
    <scope>NUCLEOTIDE SEQUENCE</scope>
</reference>
<evidence type="ECO:0000256" key="1">
    <source>
        <dbReference type="SAM" id="MobiDB-lite"/>
    </source>
</evidence>
<dbReference type="GO" id="GO:0007276">
    <property type="term" value="P:gamete generation"/>
    <property type="evidence" value="ECO:0007669"/>
    <property type="project" value="InterPro"/>
</dbReference>
<dbReference type="GO" id="GO:0007129">
    <property type="term" value="P:homologous chromosome pairing at meiosis"/>
    <property type="evidence" value="ECO:0007669"/>
    <property type="project" value="InterPro"/>
</dbReference>
<sequence>MGAHRNPVRAQESGSVSSLGQGGSQPSSSSAQRRLTPHSGFSRTSQRSLGSAIPTHSEQPRPLARPVPPPKGPSVAALQPGGSSCGFTPSFGSQREANTGSGHNQAALQNKVQEVRKPAFGNSLRILTAVIAGMRHWSQFKDRVPFLVEMFGGALSPATLDSAVTLGQHGAKNFLMRDGKEVVQCVFYENEQALPRLIRGQVHRCVGNYDGRRDVLTCVSVRAGLPSELQSAQAAVKVCDAEMRALLKSFSE</sequence>
<protein>
    <submittedName>
        <fullName evidence="2">(spotted green pufferfish) hypothetical protein</fullName>
    </submittedName>
</protein>
<dbReference type="PANTHER" id="PTHR35258:SF1">
    <property type="entry name" value="SPERMATOGENESIS-ASSOCIATED PROTEIN 22"/>
    <property type="match status" value="1"/>
</dbReference>
<dbReference type="InterPro" id="IPR033536">
    <property type="entry name" value="Spata22"/>
</dbReference>
<dbReference type="AlphaFoldDB" id="Q4SG25"/>
<feature type="non-terminal residue" evidence="2">
    <location>
        <position position="1"/>
    </location>
</feature>
<comment type="caution">
    <text evidence="2">The sequence shown here is derived from an EMBL/GenBank/DDBJ whole genome shotgun (WGS) entry which is preliminary data.</text>
</comment>
<dbReference type="GO" id="GO:0051445">
    <property type="term" value="P:regulation of meiotic cell cycle"/>
    <property type="evidence" value="ECO:0007669"/>
    <property type="project" value="TreeGrafter"/>
</dbReference>
<feature type="compositionally biased region" description="Polar residues" evidence="1">
    <location>
        <begin position="39"/>
        <end position="57"/>
    </location>
</feature>
<feature type="region of interest" description="Disordered" evidence="1">
    <location>
        <begin position="1"/>
        <end position="105"/>
    </location>
</feature>
<organism evidence="2">
    <name type="scientific">Tetraodon nigroviridis</name>
    <name type="common">Spotted green pufferfish</name>
    <name type="synonym">Chelonodon nigroviridis</name>
    <dbReference type="NCBI Taxonomy" id="99883"/>
    <lineage>
        <taxon>Eukaryota</taxon>
        <taxon>Metazoa</taxon>
        <taxon>Chordata</taxon>
        <taxon>Craniata</taxon>
        <taxon>Vertebrata</taxon>
        <taxon>Euteleostomi</taxon>
        <taxon>Actinopterygii</taxon>
        <taxon>Neopterygii</taxon>
        <taxon>Teleostei</taxon>
        <taxon>Neoteleostei</taxon>
        <taxon>Acanthomorphata</taxon>
        <taxon>Eupercaria</taxon>
        <taxon>Tetraodontiformes</taxon>
        <taxon>Tetradontoidea</taxon>
        <taxon>Tetraodontidae</taxon>
        <taxon>Tetraodon</taxon>
    </lineage>
</organism>
<dbReference type="OrthoDB" id="10028206at2759"/>
<dbReference type="GO" id="GO:0000711">
    <property type="term" value="P:meiotic DNA repair synthesis"/>
    <property type="evidence" value="ECO:0007669"/>
    <property type="project" value="InterPro"/>
</dbReference>
<proteinExistence type="predicted"/>
<reference evidence="2" key="1">
    <citation type="journal article" date="2004" name="Nature">
        <title>Genome duplication in the teleost fish Tetraodon nigroviridis reveals the early vertebrate proto-karyotype.</title>
        <authorList>
            <person name="Jaillon O."/>
            <person name="Aury J.-M."/>
            <person name="Brunet F."/>
            <person name="Petit J.-L."/>
            <person name="Stange-Thomann N."/>
            <person name="Mauceli E."/>
            <person name="Bouneau L."/>
            <person name="Fischer C."/>
            <person name="Ozouf-Costaz C."/>
            <person name="Bernot A."/>
            <person name="Nicaud S."/>
            <person name="Jaffe D."/>
            <person name="Fisher S."/>
            <person name="Lutfalla G."/>
            <person name="Dossat C."/>
            <person name="Segurens B."/>
            <person name="Dasilva C."/>
            <person name="Salanoubat M."/>
            <person name="Levy M."/>
            <person name="Boudet N."/>
            <person name="Castellano S."/>
            <person name="Anthouard V."/>
            <person name="Jubin C."/>
            <person name="Castelli V."/>
            <person name="Katinka M."/>
            <person name="Vacherie B."/>
            <person name="Biemont C."/>
            <person name="Skalli Z."/>
            <person name="Cattolico L."/>
            <person name="Poulain J."/>
            <person name="De Berardinis V."/>
            <person name="Cruaud C."/>
            <person name="Duprat S."/>
            <person name="Brottier P."/>
            <person name="Coutanceau J.-P."/>
            <person name="Gouzy J."/>
            <person name="Parra G."/>
            <person name="Lardier G."/>
            <person name="Chapple C."/>
            <person name="McKernan K.J."/>
            <person name="McEwan P."/>
            <person name="Bosak S."/>
            <person name="Kellis M."/>
            <person name="Volff J.-N."/>
            <person name="Guigo R."/>
            <person name="Zody M.C."/>
            <person name="Mesirov J."/>
            <person name="Lindblad-Toh K."/>
            <person name="Birren B."/>
            <person name="Nusbaum C."/>
            <person name="Kahn D."/>
            <person name="Robinson-Rechavi M."/>
            <person name="Laudet V."/>
            <person name="Schachter V."/>
            <person name="Quetier F."/>
            <person name="Saurin W."/>
            <person name="Scarpelli C."/>
            <person name="Wincker P."/>
            <person name="Lander E.S."/>
            <person name="Weissenbach J."/>
            <person name="Roest Crollius H."/>
        </authorList>
    </citation>
    <scope>NUCLEOTIDE SEQUENCE [LARGE SCALE GENOMIC DNA]</scope>
</reference>
<dbReference type="PANTHER" id="PTHR35258">
    <property type="entry name" value="SPERMATOGENESIS-ASSOCIATED PROTEIN 22"/>
    <property type="match status" value="1"/>
</dbReference>
<gene>
    <name evidence="2" type="ORF">GSTENG00018844001</name>
</gene>
<feature type="compositionally biased region" description="Polar residues" evidence="1">
    <location>
        <begin position="81"/>
        <end position="105"/>
    </location>
</feature>
<feature type="compositionally biased region" description="Pro residues" evidence="1">
    <location>
        <begin position="63"/>
        <end position="72"/>
    </location>
</feature>
<dbReference type="EMBL" id="CAAE01014601">
    <property type="protein sequence ID" value="CAG00407.1"/>
    <property type="molecule type" value="Genomic_DNA"/>
</dbReference>
<dbReference type="KEGG" id="tng:GSTEN00018844G001"/>
<accession>Q4SG25</accession>
<evidence type="ECO:0000313" key="2">
    <source>
        <dbReference type="EMBL" id="CAG00407.1"/>
    </source>
</evidence>
<name>Q4SG25_TETNG</name>